<comment type="catalytic activity">
    <reaction evidence="1">
        <text>ATP + protein L-histidine = ADP + protein N-phospho-L-histidine.</text>
        <dbReference type="EC" id="2.7.13.3"/>
    </reaction>
</comment>
<evidence type="ECO:0000256" key="13">
    <source>
        <dbReference type="ARBA" id="ARBA00023136"/>
    </source>
</evidence>
<dbReference type="InterPro" id="IPR036097">
    <property type="entry name" value="HisK_dim/P_sf"/>
</dbReference>
<dbReference type="SUPFAM" id="SSF47384">
    <property type="entry name" value="Homodimeric domain of signal transducing histidine kinase"/>
    <property type="match status" value="1"/>
</dbReference>
<evidence type="ECO:0000256" key="8">
    <source>
        <dbReference type="ARBA" id="ARBA00022741"/>
    </source>
</evidence>
<evidence type="ECO:0000256" key="11">
    <source>
        <dbReference type="ARBA" id="ARBA00022989"/>
    </source>
</evidence>
<evidence type="ECO:0000256" key="7">
    <source>
        <dbReference type="ARBA" id="ARBA00022692"/>
    </source>
</evidence>
<keyword evidence="10" id="KW-0067">ATP-binding</keyword>
<dbReference type="InterPro" id="IPR050398">
    <property type="entry name" value="HssS/ArlS-like"/>
</dbReference>
<dbReference type="Gene3D" id="3.30.565.10">
    <property type="entry name" value="Histidine kinase-like ATPase, C-terminal domain"/>
    <property type="match status" value="1"/>
</dbReference>
<feature type="domain" description="Histidine kinase" evidence="16">
    <location>
        <begin position="473"/>
        <end position="687"/>
    </location>
</feature>
<keyword evidence="9 17" id="KW-0418">Kinase</keyword>
<dbReference type="InterPro" id="IPR003594">
    <property type="entry name" value="HATPase_dom"/>
</dbReference>
<dbReference type="PANTHER" id="PTHR45528:SF1">
    <property type="entry name" value="SENSOR HISTIDINE KINASE CPXA"/>
    <property type="match status" value="1"/>
</dbReference>
<organism evidence="17 18">
    <name type="scientific">Paenibacillus chartarius</name>
    <dbReference type="NCBI Taxonomy" id="747481"/>
    <lineage>
        <taxon>Bacteria</taxon>
        <taxon>Bacillati</taxon>
        <taxon>Bacillota</taxon>
        <taxon>Bacilli</taxon>
        <taxon>Bacillales</taxon>
        <taxon>Paenibacillaceae</taxon>
        <taxon>Paenibacillus</taxon>
    </lineage>
</organism>
<dbReference type="Pfam" id="PF02518">
    <property type="entry name" value="HATPase_c"/>
    <property type="match status" value="1"/>
</dbReference>
<evidence type="ECO:0000256" key="1">
    <source>
        <dbReference type="ARBA" id="ARBA00000085"/>
    </source>
</evidence>
<feature type="transmembrane region" description="Helical" evidence="14">
    <location>
        <begin position="357"/>
        <end position="376"/>
    </location>
</feature>
<dbReference type="SMART" id="SM00387">
    <property type="entry name" value="HATPase_c"/>
    <property type="match status" value="1"/>
</dbReference>
<dbReference type="EMBL" id="JBHLWN010000111">
    <property type="protein sequence ID" value="MFC0216217.1"/>
    <property type="molecule type" value="Genomic_DNA"/>
</dbReference>
<keyword evidence="12" id="KW-0902">Two-component regulatory system</keyword>
<keyword evidence="5" id="KW-0597">Phosphoprotein</keyword>
<evidence type="ECO:0000256" key="5">
    <source>
        <dbReference type="ARBA" id="ARBA00022553"/>
    </source>
</evidence>
<keyword evidence="6" id="KW-0808">Transferase</keyword>
<evidence type="ECO:0000256" key="12">
    <source>
        <dbReference type="ARBA" id="ARBA00023012"/>
    </source>
</evidence>
<dbReference type="PANTHER" id="PTHR45528">
    <property type="entry name" value="SENSOR HISTIDINE KINASE CPXA"/>
    <property type="match status" value="1"/>
</dbReference>
<dbReference type="PRINTS" id="PR00344">
    <property type="entry name" value="BCTRLSENSOR"/>
</dbReference>
<keyword evidence="8" id="KW-0547">Nucleotide-binding</keyword>
<evidence type="ECO:0000256" key="3">
    <source>
        <dbReference type="ARBA" id="ARBA00012438"/>
    </source>
</evidence>
<keyword evidence="7 14" id="KW-0812">Transmembrane</keyword>
<dbReference type="InterPro" id="IPR005467">
    <property type="entry name" value="His_kinase_dom"/>
</dbReference>
<dbReference type="SMART" id="SM00388">
    <property type="entry name" value="HisKA"/>
    <property type="match status" value="1"/>
</dbReference>
<protein>
    <recommendedName>
        <fullName evidence="3">histidine kinase</fullName>
        <ecNumber evidence="3">2.7.13.3</ecNumber>
    </recommendedName>
</protein>
<dbReference type="Gene3D" id="1.10.287.130">
    <property type="match status" value="1"/>
</dbReference>
<evidence type="ECO:0000256" key="4">
    <source>
        <dbReference type="ARBA" id="ARBA00022475"/>
    </source>
</evidence>
<dbReference type="SUPFAM" id="SSF55874">
    <property type="entry name" value="ATPase domain of HSP90 chaperone/DNA topoisomerase II/histidine kinase"/>
    <property type="match status" value="1"/>
</dbReference>
<dbReference type="PROSITE" id="PS50109">
    <property type="entry name" value="HIS_KIN"/>
    <property type="match status" value="1"/>
</dbReference>
<keyword evidence="18" id="KW-1185">Reference proteome</keyword>
<dbReference type="EC" id="2.7.13.3" evidence="3"/>
<dbReference type="Proteomes" id="UP001589776">
    <property type="component" value="Unassembled WGS sequence"/>
</dbReference>
<keyword evidence="13 14" id="KW-0472">Membrane</keyword>
<gene>
    <name evidence="17" type="ORF">ACFFK0_27855</name>
</gene>
<keyword evidence="4" id="KW-1003">Cell membrane</keyword>
<feature type="transmembrane region" description="Helical" evidence="14">
    <location>
        <begin position="225"/>
        <end position="244"/>
    </location>
</feature>
<feature type="transmembrane region" description="Helical" evidence="14">
    <location>
        <begin position="265"/>
        <end position="283"/>
    </location>
</feature>
<evidence type="ECO:0000256" key="2">
    <source>
        <dbReference type="ARBA" id="ARBA00004651"/>
    </source>
</evidence>
<dbReference type="RefSeq" id="WP_377474172.1">
    <property type="nucleotide sequence ID" value="NZ_JBHLWN010000111.1"/>
</dbReference>
<evidence type="ECO:0000256" key="10">
    <source>
        <dbReference type="ARBA" id="ARBA00022840"/>
    </source>
</evidence>
<dbReference type="GO" id="GO:0016301">
    <property type="term" value="F:kinase activity"/>
    <property type="evidence" value="ECO:0007669"/>
    <property type="project" value="UniProtKB-KW"/>
</dbReference>
<dbReference type="InterPro" id="IPR004358">
    <property type="entry name" value="Sig_transdc_His_kin-like_C"/>
</dbReference>
<dbReference type="InterPro" id="IPR036890">
    <property type="entry name" value="HATPase_C_sf"/>
</dbReference>
<feature type="transmembrane region" description="Helical" evidence="14">
    <location>
        <begin position="298"/>
        <end position="321"/>
    </location>
</feature>
<keyword evidence="15" id="KW-0732">Signal</keyword>
<dbReference type="Pfam" id="PF00512">
    <property type="entry name" value="HisKA"/>
    <property type="match status" value="1"/>
</dbReference>
<evidence type="ECO:0000313" key="17">
    <source>
        <dbReference type="EMBL" id="MFC0216217.1"/>
    </source>
</evidence>
<feature type="signal peptide" evidence="15">
    <location>
        <begin position="1"/>
        <end position="29"/>
    </location>
</feature>
<dbReference type="CDD" id="cd00082">
    <property type="entry name" value="HisKA"/>
    <property type="match status" value="1"/>
</dbReference>
<evidence type="ECO:0000256" key="6">
    <source>
        <dbReference type="ARBA" id="ARBA00022679"/>
    </source>
</evidence>
<proteinExistence type="predicted"/>
<evidence type="ECO:0000256" key="15">
    <source>
        <dbReference type="SAM" id="SignalP"/>
    </source>
</evidence>
<evidence type="ECO:0000313" key="18">
    <source>
        <dbReference type="Proteomes" id="UP001589776"/>
    </source>
</evidence>
<comment type="caution">
    <text evidence="17">The sequence shown here is derived from an EMBL/GenBank/DDBJ whole genome shotgun (WGS) entry which is preliminary data.</text>
</comment>
<feature type="chain" id="PRO_5046083850" description="histidine kinase" evidence="15">
    <location>
        <begin position="30"/>
        <end position="692"/>
    </location>
</feature>
<name>A0ABV6DU89_9BACL</name>
<evidence type="ECO:0000259" key="16">
    <source>
        <dbReference type="PROSITE" id="PS50109"/>
    </source>
</evidence>
<reference evidence="17 18" key="1">
    <citation type="submission" date="2024-09" db="EMBL/GenBank/DDBJ databases">
        <authorList>
            <person name="Sun Q."/>
            <person name="Mori K."/>
        </authorList>
    </citation>
    <scope>NUCLEOTIDE SEQUENCE [LARGE SCALE GENOMIC DNA]</scope>
    <source>
        <strain evidence="17 18">CCM 7759</strain>
    </source>
</reference>
<evidence type="ECO:0000256" key="9">
    <source>
        <dbReference type="ARBA" id="ARBA00022777"/>
    </source>
</evidence>
<comment type="subcellular location">
    <subcellularLocation>
        <location evidence="2">Cell membrane</location>
        <topology evidence="2">Multi-pass membrane protein</topology>
    </subcellularLocation>
</comment>
<feature type="transmembrane region" description="Helical" evidence="14">
    <location>
        <begin position="388"/>
        <end position="406"/>
    </location>
</feature>
<accession>A0ABV6DU89</accession>
<keyword evidence="11 14" id="KW-1133">Transmembrane helix</keyword>
<evidence type="ECO:0000256" key="14">
    <source>
        <dbReference type="SAM" id="Phobius"/>
    </source>
</evidence>
<dbReference type="InterPro" id="IPR003661">
    <property type="entry name" value="HisK_dim/P_dom"/>
</dbReference>
<sequence>MATNWKNKQVTLAAWLLAFCLTSVALLSAADITANRAHLNKNYYFQSSAFYDQLYLNFNLIKYVHVDNRDYMVLSDANKIGEERLAAWRKEYPNLPLAELEQRLELRKKEYLIYKDKEVSDVKKSLSMRKSYFSYYIVDKSRNATYSNVGSYEPEAATIASMLYSIRLPQTKLSDPRLFIINDYFKDNQLEGIFMIPSSYSGTDSVIHNDYRYYQSIGERVEKEIYLALLSAVLATLLYFVLIRSSGWDRHYIRRSLTFVRLVPVDVRYALAAVLTAVTVSVANETTLFRLPIGADTVLLLFGHTLMMSLLALLAIDAWALKKDRGLRSEAWRNSLWRRIGERANDSAINRKIELKMVTAAALTVLLGIFLCVFFATMQTGLGKKTILFFGLYILLYALVAVPYGIGRIKTLKQLLAGTEQIAAGQMNASLVLPGGGYTAQLAGYINNMRLGYKLALEEQMRSERLKAELITNVSHDLKTPLTSILNYVDLLKKPTLSAEETASYIEILDRKAQRLRVLIDDLFEASKMASGAVELQLEPVNVVSLLEQALAEFEDKLAERSLTLRLSVGKNRIEAELDGKKTWRVFENLIGNAVKYALPNTRVYASLTETENGIAFSLKNVSAYELDFDASELFERFKRGDSSRHTEGSGLGLSIAKSIVELQGGKLQIELDGDYFKVVVLLPKRPTAGLL</sequence>